<evidence type="ECO:0000256" key="1">
    <source>
        <dbReference type="ARBA" id="ARBA00022729"/>
    </source>
</evidence>
<keyword evidence="2" id="KW-0391">Immunity</keyword>
<dbReference type="SMART" id="SM00407">
    <property type="entry name" value="IGc1"/>
    <property type="match status" value="1"/>
</dbReference>
<dbReference type="GO" id="GO:0007166">
    <property type="term" value="P:cell surface receptor signaling pathway"/>
    <property type="evidence" value="ECO:0007669"/>
    <property type="project" value="TreeGrafter"/>
</dbReference>
<dbReference type="Ensembl" id="ENSNBRT00000032827.1">
    <property type="protein sequence ID" value="ENSNBRP00000032019.1"/>
    <property type="gene ID" value="ENSNBRG00000024306.1"/>
</dbReference>
<sequence>HPCLRICCYMYCLSYCCVGIHQTPPALIKKPNDMVQLVCTHNLTEYRVMLWYQQPAGQTDMKCIGYINYRDVTVEETYKQNFKISGDLSTSDIKNVSLIIRLTGAQDSAVYYCAARFARLPPPKVKVFKPSTKECQNEKHKKNKKTLLCVASDFYPDHVNVSWQIDGVDVNDGVATDHSAHWNGSRYRITSRLRVLFSQWFKPGKNFTCTVSFFDGEQTVPGKIIQILQFCADKYLKITHNAKLSYLVLIIKSSIYGLFVIILVWKFQVGPKRSSSCLCHEQCSLYET</sequence>
<keyword evidence="3" id="KW-0812">Transmembrane</keyword>
<dbReference type="SUPFAM" id="SSF48726">
    <property type="entry name" value="Immunoglobulin"/>
    <property type="match status" value="2"/>
</dbReference>
<evidence type="ECO:0000313" key="5">
    <source>
        <dbReference type="Ensembl" id="ENSNBRP00000032019.1"/>
    </source>
</evidence>
<proteinExistence type="predicted"/>
<keyword evidence="6" id="KW-1185">Reference proteome</keyword>
<feature type="domain" description="Ig-like" evidence="4">
    <location>
        <begin position="123"/>
        <end position="221"/>
    </location>
</feature>
<name>A0A3Q4NBV4_NEOBR</name>
<dbReference type="GeneTree" id="ENSGT00940000164625"/>
<evidence type="ECO:0000259" key="4">
    <source>
        <dbReference type="PROSITE" id="PS50835"/>
    </source>
</evidence>
<dbReference type="InterPro" id="IPR050413">
    <property type="entry name" value="TCR_beta_variable"/>
</dbReference>
<dbReference type="InterPro" id="IPR013106">
    <property type="entry name" value="Ig_V-set"/>
</dbReference>
<keyword evidence="3" id="KW-1133">Transmembrane helix</keyword>
<dbReference type="InterPro" id="IPR013783">
    <property type="entry name" value="Ig-like_fold"/>
</dbReference>
<dbReference type="InterPro" id="IPR036179">
    <property type="entry name" value="Ig-like_dom_sf"/>
</dbReference>
<dbReference type="PANTHER" id="PTHR23268">
    <property type="entry name" value="T-CELL RECEPTOR BETA CHAIN"/>
    <property type="match status" value="1"/>
</dbReference>
<dbReference type="Proteomes" id="UP000261580">
    <property type="component" value="Unassembled WGS sequence"/>
</dbReference>
<dbReference type="AlphaFoldDB" id="A0A3Q4NBV4"/>
<dbReference type="OMA" id="SWTINDE"/>
<protein>
    <recommendedName>
        <fullName evidence="4">Ig-like domain-containing protein</fullName>
    </recommendedName>
</protein>
<evidence type="ECO:0000313" key="6">
    <source>
        <dbReference type="Proteomes" id="UP000261580"/>
    </source>
</evidence>
<dbReference type="Bgee" id="ENSNBRG00000024306">
    <property type="expression patterns" value="Expressed in blood and 2 other cell types or tissues"/>
</dbReference>
<dbReference type="GO" id="GO:0002376">
    <property type="term" value="P:immune system process"/>
    <property type="evidence" value="ECO:0007669"/>
    <property type="project" value="UniProtKB-KW"/>
</dbReference>
<keyword evidence="1" id="KW-0732">Signal</keyword>
<dbReference type="PROSITE" id="PS50835">
    <property type="entry name" value="IG_LIKE"/>
    <property type="match status" value="1"/>
</dbReference>
<accession>A0A3Q4NBV4</accession>
<dbReference type="STRING" id="32507.ENSNBRP00000032019"/>
<dbReference type="InterPro" id="IPR003597">
    <property type="entry name" value="Ig_C1-set"/>
</dbReference>
<dbReference type="PANTHER" id="PTHR23268:SF102">
    <property type="entry name" value="IMMUNOGLOBULIN V-SET DOMAIN-CONTAINING PROTEIN"/>
    <property type="match status" value="1"/>
</dbReference>
<keyword evidence="3" id="KW-0472">Membrane</keyword>
<feature type="transmembrane region" description="Helical" evidence="3">
    <location>
        <begin position="244"/>
        <end position="265"/>
    </location>
</feature>
<dbReference type="Gene3D" id="2.60.40.10">
    <property type="entry name" value="Immunoglobulins"/>
    <property type="match status" value="2"/>
</dbReference>
<dbReference type="GO" id="GO:0005886">
    <property type="term" value="C:plasma membrane"/>
    <property type="evidence" value="ECO:0007669"/>
    <property type="project" value="TreeGrafter"/>
</dbReference>
<reference evidence="5" key="1">
    <citation type="submission" date="2025-08" db="UniProtKB">
        <authorList>
            <consortium name="Ensembl"/>
        </authorList>
    </citation>
    <scope>IDENTIFICATION</scope>
</reference>
<dbReference type="Pfam" id="PF07686">
    <property type="entry name" value="V-set"/>
    <property type="match status" value="1"/>
</dbReference>
<dbReference type="InterPro" id="IPR007110">
    <property type="entry name" value="Ig-like_dom"/>
</dbReference>
<dbReference type="Pfam" id="PF07654">
    <property type="entry name" value="C1-set"/>
    <property type="match status" value="1"/>
</dbReference>
<organism evidence="5 6">
    <name type="scientific">Neolamprologus brichardi</name>
    <name type="common">Fairy cichlid</name>
    <name type="synonym">Lamprologus brichardi</name>
    <dbReference type="NCBI Taxonomy" id="32507"/>
    <lineage>
        <taxon>Eukaryota</taxon>
        <taxon>Metazoa</taxon>
        <taxon>Chordata</taxon>
        <taxon>Craniata</taxon>
        <taxon>Vertebrata</taxon>
        <taxon>Euteleostomi</taxon>
        <taxon>Actinopterygii</taxon>
        <taxon>Neopterygii</taxon>
        <taxon>Teleostei</taxon>
        <taxon>Neoteleostei</taxon>
        <taxon>Acanthomorphata</taxon>
        <taxon>Ovalentaria</taxon>
        <taxon>Cichlomorphae</taxon>
        <taxon>Cichliformes</taxon>
        <taxon>Cichlidae</taxon>
        <taxon>African cichlids</taxon>
        <taxon>Pseudocrenilabrinae</taxon>
        <taxon>Lamprologini</taxon>
        <taxon>Neolamprologus</taxon>
    </lineage>
</organism>
<reference evidence="5" key="2">
    <citation type="submission" date="2025-09" db="UniProtKB">
        <authorList>
            <consortium name="Ensembl"/>
        </authorList>
    </citation>
    <scope>IDENTIFICATION</scope>
</reference>
<evidence type="ECO:0000256" key="3">
    <source>
        <dbReference type="SAM" id="Phobius"/>
    </source>
</evidence>
<evidence type="ECO:0000256" key="2">
    <source>
        <dbReference type="ARBA" id="ARBA00022859"/>
    </source>
</evidence>
<dbReference type="CDD" id="cd00099">
    <property type="entry name" value="IgV"/>
    <property type="match status" value="1"/>
</dbReference>